<dbReference type="InterPro" id="IPR050545">
    <property type="entry name" value="Mycobact_MmpL"/>
</dbReference>
<dbReference type="Proteomes" id="UP000604475">
    <property type="component" value="Unassembled WGS sequence"/>
</dbReference>
<evidence type="ECO:0000256" key="6">
    <source>
        <dbReference type="ARBA" id="ARBA00023136"/>
    </source>
</evidence>
<dbReference type="Pfam" id="PF03176">
    <property type="entry name" value="MMPL"/>
    <property type="match status" value="2"/>
</dbReference>
<dbReference type="PANTHER" id="PTHR33406">
    <property type="entry name" value="MEMBRANE PROTEIN MJ1562-RELATED"/>
    <property type="match status" value="1"/>
</dbReference>
<feature type="transmembrane region" description="Helical" evidence="8">
    <location>
        <begin position="405"/>
        <end position="425"/>
    </location>
</feature>
<keyword evidence="3" id="KW-1003">Cell membrane</keyword>
<evidence type="ECO:0000256" key="2">
    <source>
        <dbReference type="ARBA" id="ARBA00010157"/>
    </source>
</evidence>
<sequence>MGGQVTGPASRRHRGPAGPAARPDHPQARGSLFDLLASLAIVHPRRVLGVAAVLGILLVPWAAGVFDKLAPGGFYAPDSSATRAEAMLDEDFPGAPPNVAVQVVAATDVDGATPSRLGRELTEQIRREPDVTGVLSYWAGETTNPLLRASDGRSALILFRLVGSEDEVQRRVDSLHDRYAHDGPGVRVRFGGAPAVMREVTEHSREDLERAELATAPLVLLVLIYAFGGVVPALLPLLVGGAAVVMSMALLRVLAEMTFISVFSINLTTALGFALAVDYSLFILRRFREEQSRGLSREDALSTSLRTAGRTVLFSGITVALSLTGTLLFPLPYLRSFAFAGVGVVLASELAALVLLPAAIMLMGDRLDRGRRGPGRRAHAGRKRAPLPAGSGWSGLARRVMARPVFFGCLAGGFMLLLAAPTAHLRLAVADDTVLPATSESHLVNDAMRGDFPVCLPCQVPVVVPGVDAREVGVAGKLADYAIRLSVVPGVAQVDTAAGSFRAGRQIGPVPANGEGFLGEHGGAWLALWPTSPDPVSAEAKDLAQQIRAVPSPFPIDVGGLAPHLLETRDEVLRSLPEALAVVVAATFVLLFLFTGSVVLPLKALVLNALNMAAVLGVLVLVFQDGHLLGLFNGVQSTGTVELTTPVLMFCVAFGLSMDYEIFLLARIREEYLRRGDNRQAVAAGLGSTGPLLTCAGLALIVVMVGVAASGISIVAMTGAGMALAVLLDITVIRAILVPAFMALAGNYNWWAPAPLRRLHARFGLREAEDEGNAPPVLTTLSAARDRNVWGVPPRRPRRAPQSGAVRTLLTRPTVPLHPRGSRQPPLPARPLPSPARPPVRSLPHVLPPLLATPPPAPPPSGLPPVVVVFPAFDAWAAPGRPAAAAPWIDGPPPRVADWIEDRSQEQAPAQWRPEPRPDECDPLAEPVAEVDHDTRQPGAGYFWIIVQ</sequence>
<evidence type="ECO:0000313" key="11">
    <source>
        <dbReference type="Proteomes" id="UP000604475"/>
    </source>
</evidence>
<reference evidence="10" key="1">
    <citation type="submission" date="2020-12" db="EMBL/GenBank/DDBJ databases">
        <title>Genomic characterization of non-nitrogen-fixing Frankia strains.</title>
        <authorList>
            <person name="Carlos-Shanley C."/>
            <person name="Guerra T."/>
            <person name="Hahn D."/>
        </authorList>
    </citation>
    <scope>NUCLEOTIDE SEQUENCE</scope>
    <source>
        <strain evidence="10">CN6</strain>
    </source>
</reference>
<feature type="transmembrane region" description="Helical" evidence="8">
    <location>
        <begin position="579"/>
        <end position="600"/>
    </location>
</feature>
<feature type="transmembrane region" description="Helical" evidence="8">
    <location>
        <begin position="47"/>
        <end position="66"/>
    </location>
</feature>
<evidence type="ECO:0000313" key="10">
    <source>
        <dbReference type="EMBL" id="MBL7633674.1"/>
    </source>
</evidence>
<dbReference type="PANTHER" id="PTHR33406:SF11">
    <property type="entry name" value="MEMBRANE PROTEIN SCO6666-RELATED"/>
    <property type="match status" value="1"/>
</dbReference>
<proteinExistence type="inferred from homology"/>
<dbReference type="AlphaFoldDB" id="A0A937USA9"/>
<feature type="transmembrane region" description="Helical" evidence="8">
    <location>
        <begin position="643"/>
        <end position="668"/>
    </location>
</feature>
<dbReference type="InterPro" id="IPR004869">
    <property type="entry name" value="MMPL_dom"/>
</dbReference>
<feature type="transmembrane region" description="Helical" evidence="8">
    <location>
        <begin position="312"/>
        <end position="331"/>
    </location>
</feature>
<protein>
    <submittedName>
        <fullName evidence="10">MMPL family transporter</fullName>
    </submittedName>
</protein>
<feature type="region of interest" description="Disordered" evidence="7">
    <location>
        <begin position="903"/>
        <end position="924"/>
    </location>
</feature>
<feature type="compositionally biased region" description="Pro residues" evidence="7">
    <location>
        <begin position="825"/>
        <end position="838"/>
    </location>
</feature>
<dbReference type="InterPro" id="IPR000731">
    <property type="entry name" value="SSD"/>
</dbReference>
<evidence type="ECO:0000256" key="8">
    <source>
        <dbReference type="SAM" id="Phobius"/>
    </source>
</evidence>
<feature type="domain" description="SSD" evidence="9">
    <location>
        <begin position="233"/>
        <end position="362"/>
    </location>
</feature>
<dbReference type="SUPFAM" id="SSF82866">
    <property type="entry name" value="Multidrug efflux transporter AcrB transmembrane domain"/>
    <property type="match status" value="2"/>
</dbReference>
<dbReference type="GO" id="GO:0005886">
    <property type="term" value="C:plasma membrane"/>
    <property type="evidence" value="ECO:0007669"/>
    <property type="project" value="UniProtKB-SubCell"/>
</dbReference>
<feature type="region of interest" description="Disordered" evidence="7">
    <location>
        <begin position="789"/>
        <end position="841"/>
    </location>
</feature>
<dbReference type="Gene3D" id="1.20.1640.10">
    <property type="entry name" value="Multidrug efflux transporter AcrB transmembrane domain"/>
    <property type="match status" value="2"/>
</dbReference>
<evidence type="ECO:0000256" key="7">
    <source>
        <dbReference type="SAM" id="MobiDB-lite"/>
    </source>
</evidence>
<comment type="caution">
    <text evidence="10">The sequence shown here is derived from an EMBL/GenBank/DDBJ whole genome shotgun (WGS) entry which is preliminary data.</text>
</comment>
<evidence type="ECO:0000256" key="4">
    <source>
        <dbReference type="ARBA" id="ARBA00022692"/>
    </source>
</evidence>
<evidence type="ECO:0000256" key="3">
    <source>
        <dbReference type="ARBA" id="ARBA00022475"/>
    </source>
</evidence>
<accession>A0A937USA9</accession>
<feature type="transmembrane region" description="Helical" evidence="8">
    <location>
        <begin position="218"/>
        <end position="251"/>
    </location>
</feature>
<dbReference type="PROSITE" id="PS50156">
    <property type="entry name" value="SSD"/>
    <property type="match status" value="1"/>
</dbReference>
<feature type="transmembrane region" description="Helical" evidence="8">
    <location>
        <begin position="257"/>
        <end position="284"/>
    </location>
</feature>
<comment type="subcellular location">
    <subcellularLocation>
        <location evidence="1">Cell membrane</location>
        <topology evidence="1">Multi-pass membrane protein</topology>
    </subcellularLocation>
</comment>
<keyword evidence="5 8" id="KW-1133">Transmembrane helix</keyword>
<dbReference type="RefSeq" id="WP_203004857.1">
    <property type="nucleotide sequence ID" value="NZ_JADWYU010000166.1"/>
</dbReference>
<feature type="transmembrane region" description="Helical" evidence="8">
    <location>
        <begin position="337"/>
        <end position="362"/>
    </location>
</feature>
<evidence type="ECO:0000259" key="9">
    <source>
        <dbReference type="PROSITE" id="PS50156"/>
    </source>
</evidence>
<feature type="transmembrane region" description="Helical" evidence="8">
    <location>
        <begin position="689"/>
        <end position="716"/>
    </location>
</feature>
<dbReference type="EMBL" id="JAEACQ010000393">
    <property type="protein sequence ID" value="MBL7633674.1"/>
    <property type="molecule type" value="Genomic_DNA"/>
</dbReference>
<feature type="region of interest" description="Disordered" evidence="7">
    <location>
        <begin position="1"/>
        <end position="26"/>
    </location>
</feature>
<gene>
    <name evidence="10" type="ORF">I7412_42295</name>
</gene>
<name>A0A937USA9_9ACTN</name>
<feature type="transmembrane region" description="Helical" evidence="8">
    <location>
        <begin position="722"/>
        <end position="748"/>
    </location>
</feature>
<evidence type="ECO:0000256" key="5">
    <source>
        <dbReference type="ARBA" id="ARBA00022989"/>
    </source>
</evidence>
<feature type="transmembrane region" description="Helical" evidence="8">
    <location>
        <begin position="605"/>
        <end position="623"/>
    </location>
</feature>
<organism evidence="10 11">
    <name type="scientific">Frankia nepalensis</name>
    <dbReference type="NCBI Taxonomy" id="1836974"/>
    <lineage>
        <taxon>Bacteria</taxon>
        <taxon>Bacillati</taxon>
        <taxon>Actinomycetota</taxon>
        <taxon>Actinomycetes</taxon>
        <taxon>Frankiales</taxon>
        <taxon>Frankiaceae</taxon>
        <taxon>Frankia</taxon>
    </lineage>
</organism>
<comment type="similarity">
    <text evidence="2">Belongs to the resistance-nodulation-cell division (RND) (TC 2.A.6) family. MmpL subfamily.</text>
</comment>
<evidence type="ECO:0000256" key="1">
    <source>
        <dbReference type="ARBA" id="ARBA00004651"/>
    </source>
</evidence>
<keyword evidence="11" id="KW-1185">Reference proteome</keyword>
<keyword evidence="4 8" id="KW-0812">Transmembrane</keyword>
<keyword evidence="6 8" id="KW-0472">Membrane</keyword>